<gene>
    <name evidence="2" type="ORF">GGX14DRAFT_364942</name>
</gene>
<proteinExistence type="predicted"/>
<feature type="non-terminal residue" evidence="2">
    <location>
        <position position="1"/>
    </location>
</feature>
<evidence type="ECO:0000259" key="1">
    <source>
        <dbReference type="Pfam" id="PF12770"/>
    </source>
</evidence>
<dbReference type="Pfam" id="PF12770">
    <property type="entry name" value="CHAT"/>
    <property type="match status" value="1"/>
</dbReference>
<feature type="domain" description="CHAT" evidence="1">
    <location>
        <begin position="1"/>
        <end position="245"/>
    </location>
</feature>
<sequence length="246" mass="26515">RLWWLPTGSFTRLPLHASALTDEFIHSYTATLGSVLDGNAKQSTGMAYKVGVVGVTHTGPGKQNSLEGVEQEIKKILSIVKEPHVQCLKGEQATVDAVRLQLQECSWAHLAYHGSQDLANPTKSSLSLYGGHLELGTILRMPLSNAQFVFLAACQTAMGDAGLVNESFHLGGGFIAAGFRGAIGTMWSINDTDGPLVAETVYTHLFGCGQEPRASGAAEALQLAVNELKKRKVPYERWIPFIHMGV</sequence>
<reference evidence="2" key="1">
    <citation type="submission" date="2023-03" db="EMBL/GenBank/DDBJ databases">
        <title>Massive genome expansion in bonnet fungi (Mycena s.s.) driven by repeated elements and novel gene families across ecological guilds.</title>
        <authorList>
            <consortium name="Lawrence Berkeley National Laboratory"/>
            <person name="Harder C.B."/>
            <person name="Miyauchi S."/>
            <person name="Viragh M."/>
            <person name="Kuo A."/>
            <person name="Thoen E."/>
            <person name="Andreopoulos B."/>
            <person name="Lu D."/>
            <person name="Skrede I."/>
            <person name="Drula E."/>
            <person name="Henrissat B."/>
            <person name="Morin E."/>
            <person name="Kohler A."/>
            <person name="Barry K."/>
            <person name="LaButti K."/>
            <person name="Morin E."/>
            <person name="Salamov A."/>
            <person name="Lipzen A."/>
            <person name="Mereny Z."/>
            <person name="Hegedus B."/>
            <person name="Baldrian P."/>
            <person name="Stursova M."/>
            <person name="Weitz H."/>
            <person name="Taylor A."/>
            <person name="Grigoriev I.V."/>
            <person name="Nagy L.G."/>
            <person name="Martin F."/>
            <person name="Kauserud H."/>
        </authorList>
    </citation>
    <scope>NUCLEOTIDE SEQUENCE</scope>
    <source>
        <strain evidence="2">9144</strain>
    </source>
</reference>
<keyword evidence="3" id="KW-1185">Reference proteome</keyword>
<evidence type="ECO:0000313" key="3">
    <source>
        <dbReference type="Proteomes" id="UP001219525"/>
    </source>
</evidence>
<dbReference type="EMBL" id="JARJCW010000031">
    <property type="protein sequence ID" value="KAJ7209122.1"/>
    <property type="molecule type" value="Genomic_DNA"/>
</dbReference>
<dbReference type="InterPro" id="IPR024983">
    <property type="entry name" value="CHAT_dom"/>
</dbReference>
<accession>A0AAD6VD02</accession>
<name>A0AAD6VD02_9AGAR</name>
<protein>
    <submittedName>
        <fullName evidence="2">CHAT domain-containing protein</fullName>
    </submittedName>
</protein>
<dbReference type="AlphaFoldDB" id="A0AAD6VD02"/>
<comment type="caution">
    <text evidence="2">The sequence shown here is derived from an EMBL/GenBank/DDBJ whole genome shotgun (WGS) entry which is preliminary data.</text>
</comment>
<evidence type="ECO:0000313" key="2">
    <source>
        <dbReference type="EMBL" id="KAJ7209122.1"/>
    </source>
</evidence>
<organism evidence="2 3">
    <name type="scientific">Mycena pura</name>
    <dbReference type="NCBI Taxonomy" id="153505"/>
    <lineage>
        <taxon>Eukaryota</taxon>
        <taxon>Fungi</taxon>
        <taxon>Dikarya</taxon>
        <taxon>Basidiomycota</taxon>
        <taxon>Agaricomycotina</taxon>
        <taxon>Agaricomycetes</taxon>
        <taxon>Agaricomycetidae</taxon>
        <taxon>Agaricales</taxon>
        <taxon>Marasmiineae</taxon>
        <taxon>Mycenaceae</taxon>
        <taxon>Mycena</taxon>
    </lineage>
</organism>
<dbReference type="Proteomes" id="UP001219525">
    <property type="component" value="Unassembled WGS sequence"/>
</dbReference>